<reference evidence="4 5" key="2">
    <citation type="submission" date="2019-01" db="EMBL/GenBank/DDBJ databases">
        <title>The decoding of complex shrimp genome reveals the adaptation for benthos swimmer, frequently molting mechanism and breeding impact on genome.</title>
        <authorList>
            <person name="Sun Y."/>
            <person name="Gao Y."/>
            <person name="Yu Y."/>
        </authorList>
    </citation>
    <scope>NUCLEOTIDE SEQUENCE [LARGE SCALE GENOMIC DNA]</scope>
    <source>
        <tissue evidence="4">Muscle</tissue>
    </source>
</reference>
<dbReference type="InterPro" id="IPR002557">
    <property type="entry name" value="Chitin-bd_dom"/>
</dbReference>
<accession>A0A3R7MLF6</accession>
<feature type="signal peptide" evidence="2">
    <location>
        <begin position="1"/>
        <end position="21"/>
    </location>
</feature>
<feature type="domain" description="Chitin-binding type-2" evidence="3">
    <location>
        <begin position="67"/>
        <end position="107"/>
    </location>
</feature>
<comment type="caution">
    <text evidence="4">The sequence shown here is derived from an EMBL/GenBank/DDBJ whole genome shotgun (WGS) entry which is preliminary data.</text>
</comment>
<dbReference type="AlphaFoldDB" id="A0A3R7MLF6"/>
<evidence type="ECO:0000256" key="1">
    <source>
        <dbReference type="SAM" id="MobiDB-lite"/>
    </source>
</evidence>
<feature type="compositionally biased region" description="Low complexity" evidence="1">
    <location>
        <begin position="116"/>
        <end position="164"/>
    </location>
</feature>
<feature type="chain" id="PRO_5018612806" description="Chitin-binding type-2 domain-containing protein" evidence="2">
    <location>
        <begin position="22"/>
        <end position="245"/>
    </location>
</feature>
<dbReference type="OrthoDB" id="6020543at2759"/>
<keyword evidence="2" id="KW-0732">Signal</keyword>
<keyword evidence="5" id="KW-1185">Reference proteome</keyword>
<dbReference type="SUPFAM" id="SSF57625">
    <property type="entry name" value="Invertebrate chitin-binding proteins"/>
    <property type="match status" value="2"/>
</dbReference>
<dbReference type="GO" id="GO:0005576">
    <property type="term" value="C:extracellular region"/>
    <property type="evidence" value="ECO:0007669"/>
    <property type="project" value="InterPro"/>
</dbReference>
<dbReference type="InterPro" id="IPR036508">
    <property type="entry name" value="Chitin-bd_dom_sf"/>
</dbReference>
<evidence type="ECO:0000313" key="5">
    <source>
        <dbReference type="Proteomes" id="UP000283509"/>
    </source>
</evidence>
<organism evidence="4 5">
    <name type="scientific">Penaeus vannamei</name>
    <name type="common">Whiteleg shrimp</name>
    <name type="synonym">Litopenaeus vannamei</name>
    <dbReference type="NCBI Taxonomy" id="6689"/>
    <lineage>
        <taxon>Eukaryota</taxon>
        <taxon>Metazoa</taxon>
        <taxon>Ecdysozoa</taxon>
        <taxon>Arthropoda</taxon>
        <taxon>Crustacea</taxon>
        <taxon>Multicrustacea</taxon>
        <taxon>Malacostraca</taxon>
        <taxon>Eumalacostraca</taxon>
        <taxon>Eucarida</taxon>
        <taxon>Decapoda</taxon>
        <taxon>Dendrobranchiata</taxon>
        <taxon>Penaeoidea</taxon>
        <taxon>Penaeidae</taxon>
        <taxon>Penaeus</taxon>
    </lineage>
</organism>
<reference evidence="4 5" key="1">
    <citation type="submission" date="2018-04" db="EMBL/GenBank/DDBJ databases">
        <authorList>
            <person name="Zhang X."/>
            <person name="Yuan J."/>
            <person name="Li F."/>
            <person name="Xiang J."/>
        </authorList>
    </citation>
    <scope>NUCLEOTIDE SEQUENCE [LARGE SCALE GENOMIC DNA]</scope>
    <source>
        <tissue evidence="4">Muscle</tissue>
    </source>
</reference>
<evidence type="ECO:0000256" key="2">
    <source>
        <dbReference type="SAM" id="SignalP"/>
    </source>
</evidence>
<proteinExistence type="predicted"/>
<evidence type="ECO:0000313" key="4">
    <source>
        <dbReference type="EMBL" id="ROT79954.1"/>
    </source>
</evidence>
<gene>
    <name evidence="4" type="ORF">C7M84_001324</name>
</gene>
<feature type="region of interest" description="Disordered" evidence="1">
    <location>
        <begin position="116"/>
        <end position="172"/>
    </location>
</feature>
<dbReference type="SMART" id="SM00494">
    <property type="entry name" value="ChtBD2"/>
    <property type="match status" value="2"/>
</dbReference>
<dbReference type="PROSITE" id="PS50940">
    <property type="entry name" value="CHIT_BIND_II"/>
    <property type="match status" value="2"/>
</dbReference>
<dbReference type="Pfam" id="PF01607">
    <property type="entry name" value="CBM_14"/>
    <property type="match status" value="1"/>
</dbReference>
<evidence type="ECO:0000259" key="3">
    <source>
        <dbReference type="PROSITE" id="PS50940"/>
    </source>
</evidence>
<dbReference type="Gene3D" id="2.170.140.10">
    <property type="entry name" value="Chitin binding domain"/>
    <property type="match status" value="2"/>
</dbReference>
<dbReference type="Proteomes" id="UP000283509">
    <property type="component" value="Unassembled WGS sequence"/>
</dbReference>
<protein>
    <recommendedName>
        <fullName evidence="3">Chitin-binding type-2 domain-containing protein</fullName>
    </recommendedName>
</protein>
<name>A0A3R7MLF6_PENVA</name>
<dbReference type="GO" id="GO:0008061">
    <property type="term" value="F:chitin binding"/>
    <property type="evidence" value="ECO:0007669"/>
    <property type="project" value="InterPro"/>
</dbReference>
<sequence>MHGGQILRVLAASSLLVVCSAQLCLNPDIACANWEPINITEILGDCSTNCIPLGDPSATCYVQNDCDCTSYFTCKDDVYTLTCCGTGLYWDAELNVCDDLEHAICDDRPYYTLPPTTTLPTTTTTPATTHSTVTSVSPGSTVTSVSPGSTVTSVSPDSTVTTNTPVPPTPPPAIEEQCSSLDFDGELSLPNEKDCHAYYYCYKDSSGTVVIELLMCPGEQVFNPIEERCDDPWHYPCDTEFLFKK</sequence>
<dbReference type="EMBL" id="QCYY01001171">
    <property type="protein sequence ID" value="ROT79954.1"/>
    <property type="molecule type" value="Genomic_DNA"/>
</dbReference>
<feature type="domain" description="Chitin-binding type-2" evidence="3">
    <location>
        <begin position="175"/>
        <end position="239"/>
    </location>
</feature>